<name>A0A879R3Y6_9CAUD</name>
<dbReference type="Proteomes" id="UP000664915">
    <property type="component" value="Segment"/>
</dbReference>
<dbReference type="KEGG" id="vg:77946250"/>
<protein>
    <submittedName>
        <fullName evidence="1">Uncharacterized protein</fullName>
    </submittedName>
</protein>
<evidence type="ECO:0000313" key="1">
    <source>
        <dbReference type="EMBL" id="QPX48045.1"/>
    </source>
</evidence>
<evidence type="ECO:0000313" key="2">
    <source>
        <dbReference type="Proteomes" id="UP000664915"/>
    </source>
</evidence>
<dbReference type="GeneID" id="77946250"/>
<proteinExistence type="predicted"/>
<organism evidence="1 2">
    <name type="scientific">Synechococcus phage S-SRM01</name>
    <dbReference type="NCBI Taxonomy" id="2781608"/>
    <lineage>
        <taxon>Viruses</taxon>
        <taxon>Duplodnaviria</taxon>
        <taxon>Heunggongvirae</taxon>
        <taxon>Uroviricota</taxon>
        <taxon>Caudoviricetes</taxon>
        <taxon>Pantevenvirales</taxon>
        <taxon>Kyanoviridae</taxon>
        <taxon>Serangoonvirus</taxon>
        <taxon>Serangoonvirus essarone</taxon>
    </lineage>
</organism>
<accession>A0A879R3Y6</accession>
<dbReference type="RefSeq" id="YP_010670055.1">
    <property type="nucleotide sequence ID" value="NC_070963.1"/>
</dbReference>
<keyword evidence="2" id="KW-1185">Reference proteome</keyword>
<dbReference type="EMBL" id="MW015081">
    <property type="protein sequence ID" value="QPX48045.1"/>
    <property type="molecule type" value="Genomic_DNA"/>
</dbReference>
<sequence length="55" mass="6538">MSSYISCYNMNRELEHFEVPEPVYVYIVQLENQIKYGSGGVKRLYPFRFGEKVND</sequence>
<reference evidence="1" key="1">
    <citation type="submission" date="2020-09" db="EMBL/GenBank/DDBJ databases">
        <authorList>
            <person name="Zhang D."/>
            <person name="Hatherill J.R."/>
            <person name="Ramirez J.F."/>
            <person name="Edinger B."/>
            <person name="Balarin R."/>
            <person name="Sullivan A."/>
            <person name="Humpal K.M."/>
            <person name="Guseva A."/>
            <person name="Butela K.A."/>
            <person name="Garlena R.A."/>
            <person name="Russell D.A."/>
            <person name="Pope W.H."/>
            <person name="Jacobs-Sera D."/>
            <person name="Hatfull G.F."/>
        </authorList>
    </citation>
    <scope>NUCLEOTIDE SEQUENCE</scope>
</reference>